<comment type="similarity">
    <text evidence="1">Belongs to the bacterial solute-binding protein 1 family. WtpA subfamily.</text>
</comment>
<dbReference type="AlphaFoldDB" id="A0A2K1P3W3"/>
<protein>
    <submittedName>
        <fullName evidence="2">ABC transporter substrate-binding protein</fullName>
    </submittedName>
</protein>
<proteinExistence type="inferred from homology"/>
<dbReference type="Pfam" id="PF13531">
    <property type="entry name" value="SBP_bac_11"/>
    <property type="match status" value="1"/>
</dbReference>
<reference evidence="2 3" key="1">
    <citation type="submission" date="2013-12" db="EMBL/GenBank/DDBJ databases">
        <title>Comparative genomics of Petrotoga isolates.</title>
        <authorList>
            <person name="Nesbo C.L."/>
            <person name="Charchuk R."/>
            <person name="Chow K."/>
        </authorList>
    </citation>
    <scope>NUCLEOTIDE SEQUENCE [LARGE SCALE GENOMIC DNA]</scope>
    <source>
        <strain evidence="2 3">DSM 10691</strain>
    </source>
</reference>
<dbReference type="NCBIfam" id="TIGR03730">
    <property type="entry name" value="tungstate_WtpA"/>
    <property type="match status" value="1"/>
</dbReference>
<dbReference type="Gene3D" id="3.40.190.10">
    <property type="entry name" value="Periplasmic binding protein-like II"/>
    <property type="match status" value="2"/>
</dbReference>
<keyword evidence="3" id="KW-1185">Reference proteome</keyword>
<gene>
    <name evidence="2" type="ORF">X928_09520</name>
</gene>
<dbReference type="SUPFAM" id="SSF53850">
    <property type="entry name" value="Periplasmic binding protein-like II"/>
    <property type="match status" value="1"/>
</dbReference>
<dbReference type="GO" id="GO:0015689">
    <property type="term" value="P:molybdate ion transport"/>
    <property type="evidence" value="ECO:0007669"/>
    <property type="project" value="TreeGrafter"/>
</dbReference>
<sequence>MKSFYKYTFMLFVFLIGTMMMGEEISGEIIVFHAGSLSVPFAQIEKAFESQYPGTDVIREAAGSREAVRKVTDLEREADVIGSADYTVIENLMVPKYTEWYINFANNEMVIMYTEDSRYKDEINSDNWYEILLRPDVEYGHSDPNADPCGYRSQIVWKLAEKYYGVDNLYQKLADNCPPKNVRPKETDLIALLEAGELDYIFIYKSVALQHQMPYVELPEQINLKSTKYADFYATASFDVTGKEPGEMITQVGQPMVYALTIPKNAPNPQGAIAFIKFVIGQQGQAIMEENGQPPINPPEGVNIEKAPYEIQDFLKGGAND</sequence>
<dbReference type="PANTHER" id="PTHR30632">
    <property type="entry name" value="MOLYBDATE-BINDING PERIPLASMIC PROTEIN"/>
    <property type="match status" value="1"/>
</dbReference>
<evidence type="ECO:0000313" key="3">
    <source>
        <dbReference type="Proteomes" id="UP000236199"/>
    </source>
</evidence>
<dbReference type="GO" id="GO:0030973">
    <property type="term" value="F:molybdate ion binding"/>
    <property type="evidence" value="ECO:0007669"/>
    <property type="project" value="TreeGrafter"/>
</dbReference>
<evidence type="ECO:0000256" key="1">
    <source>
        <dbReference type="ARBA" id="ARBA00009438"/>
    </source>
</evidence>
<dbReference type="NCBIfam" id="NF003196">
    <property type="entry name" value="PRK04168.1"/>
    <property type="match status" value="1"/>
</dbReference>
<dbReference type="RefSeq" id="WP_103079461.1">
    <property type="nucleotide sequence ID" value="NZ_AZRM01000063.1"/>
</dbReference>
<name>A0A2K1P3W3_9BACT</name>
<dbReference type="InterPro" id="IPR022498">
    <property type="entry name" value="ABC_trnspt_W-bd_WtpA"/>
</dbReference>
<organism evidence="2 3">
    <name type="scientific">Petrotoga miotherma DSM 10691</name>
    <dbReference type="NCBI Taxonomy" id="1434326"/>
    <lineage>
        <taxon>Bacteria</taxon>
        <taxon>Thermotogati</taxon>
        <taxon>Thermotogota</taxon>
        <taxon>Thermotogae</taxon>
        <taxon>Petrotogales</taxon>
        <taxon>Petrotogaceae</taxon>
        <taxon>Petrotoga</taxon>
    </lineage>
</organism>
<accession>A0A2K1P3W3</accession>
<dbReference type="EMBL" id="AZRM01000063">
    <property type="protein sequence ID" value="PNR97478.1"/>
    <property type="molecule type" value="Genomic_DNA"/>
</dbReference>
<dbReference type="OrthoDB" id="9785015at2"/>
<evidence type="ECO:0000313" key="2">
    <source>
        <dbReference type="EMBL" id="PNR97478.1"/>
    </source>
</evidence>
<dbReference type="CDD" id="cd13540">
    <property type="entry name" value="PBP2_ModA_WtpA"/>
    <property type="match status" value="1"/>
</dbReference>
<dbReference type="InterPro" id="IPR050682">
    <property type="entry name" value="ModA/WtpA"/>
</dbReference>
<dbReference type="PANTHER" id="PTHR30632:SF16">
    <property type="entry name" value="MOLYBDATE_TUNGSTATE-BINDING PROTEIN WTPA"/>
    <property type="match status" value="1"/>
</dbReference>
<comment type="caution">
    <text evidence="2">The sequence shown here is derived from an EMBL/GenBank/DDBJ whole genome shotgun (WGS) entry which is preliminary data.</text>
</comment>
<dbReference type="GO" id="GO:1901359">
    <property type="term" value="F:tungstate binding"/>
    <property type="evidence" value="ECO:0007669"/>
    <property type="project" value="InterPro"/>
</dbReference>
<dbReference type="Proteomes" id="UP000236199">
    <property type="component" value="Unassembled WGS sequence"/>
</dbReference>